<comment type="caution">
    <text evidence="2">The sequence shown here is derived from an EMBL/GenBank/DDBJ whole genome shotgun (WGS) entry which is preliminary data.</text>
</comment>
<name>A0ABP7AVK1_9ACTN</name>
<protein>
    <recommendedName>
        <fullName evidence="1">Xaa-Pro dipeptidyl-peptidase-like domain-containing protein</fullName>
    </recommendedName>
</protein>
<gene>
    <name evidence="2" type="ORF">GCM10022236_50400</name>
</gene>
<reference evidence="3" key="1">
    <citation type="journal article" date="2019" name="Int. J. Syst. Evol. Microbiol.">
        <title>The Global Catalogue of Microorganisms (GCM) 10K type strain sequencing project: providing services to taxonomists for standard genome sequencing and annotation.</title>
        <authorList>
            <consortium name="The Broad Institute Genomics Platform"/>
            <consortium name="The Broad Institute Genome Sequencing Center for Infectious Disease"/>
            <person name="Wu L."/>
            <person name="Ma J."/>
        </authorList>
    </citation>
    <scope>NUCLEOTIDE SEQUENCE [LARGE SCALE GENOMIC DNA]</scope>
    <source>
        <strain evidence="3">JCM 16929</strain>
    </source>
</reference>
<dbReference type="Proteomes" id="UP001501490">
    <property type="component" value="Unassembled WGS sequence"/>
</dbReference>
<proteinExistence type="predicted"/>
<evidence type="ECO:0000313" key="2">
    <source>
        <dbReference type="EMBL" id="GAA3641620.1"/>
    </source>
</evidence>
<feature type="domain" description="Xaa-Pro dipeptidyl-peptidase-like" evidence="1">
    <location>
        <begin position="2"/>
        <end position="45"/>
    </location>
</feature>
<evidence type="ECO:0000259" key="1">
    <source>
        <dbReference type="Pfam" id="PF02129"/>
    </source>
</evidence>
<dbReference type="InterPro" id="IPR000383">
    <property type="entry name" value="Xaa-Pro-like_dom"/>
</dbReference>
<dbReference type="SUPFAM" id="SSF53474">
    <property type="entry name" value="alpha/beta-Hydrolases"/>
    <property type="match status" value="1"/>
</dbReference>
<dbReference type="Pfam" id="PF02129">
    <property type="entry name" value="Peptidase_S15"/>
    <property type="match status" value="1"/>
</dbReference>
<accession>A0ABP7AVK1</accession>
<dbReference type="InterPro" id="IPR029058">
    <property type="entry name" value="AB_hydrolase_fold"/>
</dbReference>
<keyword evidence="3" id="KW-1185">Reference proteome</keyword>
<sequence length="45" mass="4978">MHEVDDGADTVAWLRRQPWFGGRLALCGASYLGYTAWAVMVDPPP</sequence>
<evidence type="ECO:0000313" key="3">
    <source>
        <dbReference type="Proteomes" id="UP001501490"/>
    </source>
</evidence>
<dbReference type="Gene3D" id="3.40.50.1820">
    <property type="entry name" value="alpha/beta hydrolase"/>
    <property type="match status" value="1"/>
</dbReference>
<organism evidence="2 3">
    <name type="scientific">Microlunatus ginsengisoli</name>
    <dbReference type="NCBI Taxonomy" id="363863"/>
    <lineage>
        <taxon>Bacteria</taxon>
        <taxon>Bacillati</taxon>
        <taxon>Actinomycetota</taxon>
        <taxon>Actinomycetes</taxon>
        <taxon>Propionibacteriales</taxon>
        <taxon>Propionibacteriaceae</taxon>
        <taxon>Microlunatus</taxon>
    </lineage>
</organism>
<dbReference type="EMBL" id="BAABAB010000051">
    <property type="protein sequence ID" value="GAA3641620.1"/>
    <property type="molecule type" value="Genomic_DNA"/>
</dbReference>